<evidence type="ECO:0000313" key="2">
    <source>
        <dbReference type="EMBL" id="GMR62184.1"/>
    </source>
</evidence>
<feature type="compositionally biased region" description="Basic residues" evidence="1">
    <location>
        <begin position="8"/>
        <end position="20"/>
    </location>
</feature>
<sequence>RSSSPTRTPRRSTTRSRRSRPASPLLSAPRSRPTRPSSHTRSVSSPCTRSSSVSKSLSPTSRRIPTRLRPEFSSSPLQRRSPLEISSSFSAPERHPRRSTRRSRRSRPAFPPMSLERSTLTRPKSRLRSVSSLFTTTKLRPVAVNIY</sequence>
<dbReference type="EMBL" id="BTRK01000006">
    <property type="protein sequence ID" value="GMR62184.1"/>
    <property type="molecule type" value="Genomic_DNA"/>
</dbReference>
<reference evidence="3" key="1">
    <citation type="submission" date="2022-10" db="EMBL/GenBank/DDBJ databases">
        <title>Genome assembly of Pristionchus species.</title>
        <authorList>
            <person name="Yoshida K."/>
            <person name="Sommer R.J."/>
        </authorList>
    </citation>
    <scope>NUCLEOTIDE SEQUENCE [LARGE SCALE GENOMIC DNA]</scope>
    <source>
        <strain evidence="3">RS5460</strain>
    </source>
</reference>
<feature type="compositionally biased region" description="Polar residues" evidence="1">
    <location>
        <begin position="116"/>
        <end position="127"/>
    </location>
</feature>
<feature type="compositionally biased region" description="Basic residues" evidence="1">
    <location>
        <begin position="95"/>
        <end position="107"/>
    </location>
</feature>
<comment type="caution">
    <text evidence="2">The sequence shown here is derived from an EMBL/GenBank/DDBJ whole genome shotgun (WGS) entry which is preliminary data.</text>
</comment>
<dbReference type="AlphaFoldDB" id="A0AAN5DHT6"/>
<gene>
    <name evidence="2" type="ORF">PMAYCL1PPCAC_32379</name>
</gene>
<protein>
    <submittedName>
        <fullName evidence="2">Uncharacterized protein</fullName>
    </submittedName>
</protein>
<proteinExistence type="predicted"/>
<feature type="compositionally biased region" description="Low complexity" evidence="1">
    <location>
        <begin position="21"/>
        <end position="63"/>
    </location>
</feature>
<name>A0AAN5DHT6_9BILA</name>
<feature type="region of interest" description="Disordered" evidence="1">
    <location>
        <begin position="1"/>
        <end position="127"/>
    </location>
</feature>
<accession>A0AAN5DHT6</accession>
<dbReference type="Proteomes" id="UP001328107">
    <property type="component" value="Unassembled WGS sequence"/>
</dbReference>
<evidence type="ECO:0000256" key="1">
    <source>
        <dbReference type="SAM" id="MobiDB-lite"/>
    </source>
</evidence>
<organism evidence="2 3">
    <name type="scientific">Pristionchus mayeri</name>
    <dbReference type="NCBI Taxonomy" id="1317129"/>
    <lineage>
        <taxon>Eukaryota</taxon>
        <taxon>Metazoa</taxon>
        <taxon>Ecdysozoa</taxon>
        <taxon>Nematoda</taxon>
        <taxon>Chromadorea</taxon>
        <taxon>Rhabditida</taxon>
        <taxon>Rhabditina</taxon>
        <taxon>Diplogasteromorpha</taxon>
        <taxon>Diplogasteroidea</taxon>
        <taxon>Neodiplogasteridae</taxon>
        <taxon>Pristionchus</taxon>
    </lineage>
</organism>
<feature type="compositionally biased region" description="Polar residues" evidence="1">
    <location>
        <begin position="72"/>
        <end position="90"/>
    </location>
</feature>
<feature type="non-terminal residue" evidence="2">
    <location>
        <position position="1"/>
    </location>
</feature>
<evidence type="ECO:0000313" key="3">
    <source>
        <dbReference type="Proteomes" id="UP001328107"/>
    </source>
</evidence>
<keyword evidence="3" id="KW-1185">Reference proteome</keyword>